<dbReference type="RefSeq" id="WP_247381957.1">
    <property type="nucleotide sequence ID" value="NZ_JALLGV010000013.1"/>
</dbReference>
<protein>
    <recommendedName>
        <fullName evidence="3">Halobacterial output domain-containing protein</fullName>
    </recommendedName>
</protein>
<gene>
    <name evidence="1" type="ORF">ACFR9U_16070</name>
</gene>
<dbReference type="Proteomes" id="UP001597119">
    <property type="component" value="Unassembled WGS sequence"/>
</dbReference>
<evidence type="ECO:0000313" key="1">
    <source>
        <dbReference type="EMBL" id="MFD1588495.1"/>
    </source>
</evidence>
<proteinExistence type="predicted"/>
<name>A0ABD6CDZ3_9EURY</name>
<comment type="caution">
    <text evidence="1">The sequence shown here is derived from an EMBL/GenBank/DDBJ whole genome shotgun (WGS) entry which is preliminary data.</text>
</comment>
<accession>A0ABD6CDZ3</accession>
<dbReference type="AlphaFoldDB" id="A0ABD6CDZ3"/>
<evidence type="ECO:0000313" key="2">
    <source>
        <dbReference type="Proteomes" id="UP001597119"/>
    </source>
</evidence>
<sequence length="107" mass="11556">MAEFEDVSARYTLSDDVNIPSAFEAAGIEYLDVDNERLIAIFRGAVLRVAAVDGEITSTATVELTVFELPPTIDDTDEATIIIQDVIDQVTAVSGTSCERSTVITEQ</sequence>
<keyword evidence="2" id="KW-1185">Reference proteome</keyword>
<evidence type="ECO:0008006" key="3">
    <source>
        <dbReference type="Google" id="ProtNLM"/>
    </source>
</evidence>
<reference evidence="1 2" key="1">
    <citation type="journal article" date="2019" name="Int. J. Syst. Evol. Microbiol.">
        <title>The Global Catalogue of Microorganisms (GCM) 10K type strain sequencing project: providing services to taxonomists for standard genome sequencing and annotation.</title>
        <authorList>
            <consortium name="The Broad Institute Genomics Platform"/>
            <consortium name="The Broad Institute Genome Sequencing Center for Infectious Disease"/>
            <person name="Wu L."/>
            <person name="Ma J."/>
        </authorList>
    </citation>
    <scope>NUCLEOTIDE SEQUENCE [LARGE SCALE GENOMIC DNA]</scope>
    <source>
        <strain evidence="1 2">CGMCC 1.12125</strain>
    </source>
</reference>
<organism evidence="1 2">
    <name type="scientific">Halorientalis brevis</name>
    <dbReference type="NCBI Taxonomy" id="1126241"/>
    <lineage>
        <taxon>Archaea</taxon>
        <taxon>Methanobacteriati</taxon>
        <taxon>Methanobacteriota</taxon>
        <taxon>Stenosarchaea group</taxon>
        <taxon>Halobacteria</taxon>
        <taxon>Halobacteriales</taxon>
        <taxon>Haloarculaceae</taxon>
        <taxon>Halorientalis</taxon>
    </lineage>
</organism>
<dbReference type="EMBL" id="JBHUDJ010000013">
    <property type="protein sequence ID" value="MFD1588495.1"/>
    <property type="molecule type" value="Genomic_DNA"/>
</dbReference>